<evidence type="ECO:0000256" key="5">
    <source>
        <dbReference type="ARBA" id="ARBA00031445"/>
    </source>
</evidence>
<dbReference type="Proteomes" id="UP001165367">
    <property type="component" value="Unassembled WGS sequence"/>
</dbReference>
<sequence length="418" mass="47773">MKLIFYNIFLFLFSIGVRIAAFFNKKAGLWIEGRKDIFERLNTALQGQSHIVWMHCASLGEFEQGRPVLEKIRQQYPSYKLLVTFFSPSGYETMKNYKGADWIFYLPMDGRSNAKRFLEIVNPSLVVFVKYEYWYYYLNTVQQRNIPLLMVSAIFRENAAFFKWYGGLHRKMLNSFTHLFIQTEESLRLLSALLPADRFTLAGDTRFDRVIDIAEKAEPIPLIEQFTAHSKTIIAGSSWPPDEAILQTAFNTMKGTFKLIIAPHQVDEEHISQIRGLFPGCLLYSQLLSGERQPTESNVLIINNIGLLSRIYRYAHTTYIGGAFGAGLHNTLEAAVYGKPVVFGTVYRKFNEAIGLVETGAAFSIANADSYISILQQLVADEEYYEKTCSAARGYVFQHKGATARIMHYIQEKRLLTS</sequence>
<dbReference type="GO" id="GO:0016740">
    <property type="term" value="F:transferase activity"/>
    <property type="evidence" value="ECO:0007669"/>
    <property type="project" value="UniProtKB-KW"/>
</dbReference>
<evidence type="ECO:0000313" key="10">
    <source>
        <dbReference type="Proteomes" id="UP001165367"/>
    </source>
</evidence>
<dbReference type="SUPFAM" id="SSF53756">
    <property type="entry name" value="UDP-Glycosyltransferase/glycogen phosphorylase"/>
    <property type="match status" value="1"/>
</dbReference>
<keyword evidence="7" id="KW-0448">Lipopolysaccharide biosynthesis</keyword>
<keyword evidence="7" id="KW-0812">Transmembrane</keyword>
<evidence type="ECO:0000256" key="1">
    <source>
        <dbReference type="ARBA" id="ARBA00004713"/>
    </source>
</evidence>
<comment type="caution">
    <text evidence="9">The sequence shown here is derived from an EMBL/GenBank/DDBJ whole genome shotgun (WGS) entry which is preliminary data.</text>
</comment>
<dbReference type="PANTHER" id="PTHR42755:SF1">
    <property type="entry name" value="3-DEOXY-D-MANNO-OCTULOSONIC ACID TRANSFERASE, MITOCHONDRIAL-RELATED"/>
    <property type="match status" value="1"/>
</dbReference>
<dbReference type="EC" id="2.4.99.12" evidence="2 7"/>
<keyword evidence="7" id="KW-1133">Transmembrane helix</keyword>
<protein>
    <recommendedName>
        <fullName evidence="3 7">3-deoxy-D-manno-octulosonic acid transferase</fullName>
        <shortName evidence="7">Kdo transferase</shortName>
        <ecNumber evidence="2 7">2.4.99.12</ecNumber>
    </recommendedName>
    <alternativeName>
        <fullName evidence="5 7">Lipid IV(A) 3-deoxy-D-manno-octulosonic acid transferase</fullName>
    </alternativeName>
</protein>
<comment type="function">
    <text evidence="7">Involved in lipopolysaccharide (LPS) biosynthesis. Catalyzes the transfer of 3-deoxy-D-manno-octulosonate (Kdo) residue(s) from CMP-Kdo to lipid IV(A), the tetraacyldisaccharide-1,4'-bisphosphate precursor of lipid A.</text>
</comment>
<organism evidence="9 10">
    <name type="scientific">Terrimonas ginsenosidimutans</name>
    <dbReference type="NCBI Taxonomy" id="2908004"/>
    <lineage>
        <taxon>Bacteria</taxon>
        <taxon>Pseudomonadati</taxon>
        <taxon>Bacteroidota</taxon>
        <taxon>Chitinophagia</taxon>
        <taxon>Chitinophagales</taxon>
        <taxon>Chitinophagaceae</taxon>
        <taxon>Terrimonas</taxon>
    </lineage>
</organism>
<evidence type="ECO:0000256" key="7">
    <source>
        <dbReference type="RuleBase" id="RU365103"/>
    </source>
</evidence>
<comment type="catalytic activity">
    <reaction evidence="6 7">
        <text>lipid IVA (E. coli) + CMP-3-deoxy-beta-D-manno-octulosonate = alpha-Kdo-(2-&gt;6)-lipid IVA (E. coli) + CMP + H(+)</text>
        <dbReference type="Rhea" id="RHEA:28066"/>
        <dbReference type="ChEBI" id="CHEBI:15378"/>
        <dbReference type="ChEBI" id="CHEBI:58603"/>
        <dbReference type="ChEBI" id="CHEBI:60364"/>
        <dbReference type="ChEBI" id="CHEBI:60377"/>
        <dbReference type="ChEBI" id="CHEBI:85987"/>
        <dbReference type="EC" id="2.4.99.12"/>
    </reaction>
</comment>
<evidence type="ECO:0000256" key="4">
    <source>
        <dbReference type="ARBA" id="ARBA00022679"/>
    </source>
</evidence>
<gene>
    <name evidence="9" type="ORF">LZZ85_16435</name>
</gene>
<proteinExistence type="inferred from homology"/>
<dbReference type="InterPro" id="IPR038107">
    <property type="entry name" value="Glycos_transf_N_sf"/>
</dbReference>
<comment type="subcellular location">
    <subcellularLocation>
        <location evidence="7">Cell membrane</location>
    </subcellularLocation>
</comment>
<dbReference type="InterPro" id="IPR007507">
    <property type="entry name" value="Glycos_transf_N"/>
</dbReference>
<dbReference type="Gene3D" id="3.40.50.11720">
    <property type="entry name" value="3-Deoxy-D-manno-octulosonic-acid transferase, N-terminal domain"/>
    <property type="match status" value="1"/>
</dbReference>
<evidence type="ECO:0000313" key="9">
    <source>
        <dbReference type="EMBL" id="MCG2615885.1"/>
    </source>
</evidence>
<keyword evidence="7" id="KW-0472">Membrane</keyword>
<dbReference type="PANTHER" id="PTHR42755">
    <property type="entry name" value="3-DEOXY-MANNO-OCTULOSONATE CYTIDYLYLTRANSFERASE"/>
    <property type="match status" value="1"/>
</dbReference>
<evidence type="ECO:0000256" key="6">
    <source>
        <dbReference type="ARBA" id="ARBA00049183"/>
    </source>
</evidence>
<dbReference type="EMBL" id="JAKLTR010000010">
    <property type="protein sequence ID" value="MCG2615885.1"/>
    <property type="molecule type" value="Genomic_DNA"/>
</dbReference>
<dbReference type="InterPro" id="IPR039901">
    <property type="entry name" value="Kdotransferase"/>
</dbReference>
<feature type="domain" description="3-deoxy-D-manno-octulosonic-acid transferase N-terminal" evidence="8">
    <location>
        <begin position="37"/>
        <end position="208"/>
    </location>
</feature>
<dbReference type="Gene3D" id="3.40.50.2000">
    <property type="entry name" value="Glycogen Phosphorylase B"/>
    <property type="match status" value="1"/>
</dbReference>
<reference evidence="9" key="1">
    <citation type="submission" date="2022-01" db="EMBL/GenBank/DDBJ databases">
        <authorList>
            <person name="Jo J.-H."/>
            <person name="Im W.-T."/>
        </authorList>
    </citation>
    <scope>NUCLEOTIDE SEQUENCE</scope>
    <source>
        <strain evidence="9">NA20</strain>
    </source>
</reference>
<comment type="pathway">
    <text evidence="1 7">Bacterial outer membrane biogenesis; LPS core biosynthesis.</text>
</comment>
<keyword evidence="10" id="KW-1185">Reference proteome</keyword>
<dbReference type="RefSeq" id="WP_237874332.1">
    <property type="nucleotide sequence ID" value="NZ_JAKLTR010000010.1"/>
</dbReference>
<evidence type="ECO:0000259" key="8">
    <source>
        <dbReference type="Pfam" id="PF04413"/>
    </source>
</evidence>
<feature type="transmembrane region" description="Helical" evidence="7">
    <location>
        <begin position="6"/>
        <end position="24"/>
    </location>
</feature>
<name>A0ABS9KUA8_9BACT</name>
<keyword evidence="4 7" id="KW-0808">Transferase</keyword>
<comment type="similarity">
    <text evidence="7">Belongs to the glycosyltransferase group 1 family.</text>
</comment>
<keyword evidence="7" id="KW-1003">Cell membrane</keyword>
<accession>A0ABS9KUA8</accession>
<evidence type="ECO:0000256" key="2">
    <source>
        <dbReference type="ARBA" id="ARBA00012621"/>
    </source>
</evidence>
<evidence type="ECO:0000256" key="3">
    <source>
        <dbReference type="ARBA" id="ARBA00019077"/>
    </source>
</evidence>
<dbReference type="Pfam" id="PF04413">
    <property type="entry name" value="Glycos_transf_N"/>
    <property type="match status" value="1"/>
</dbReference>